<keyword evidence="2" id="KW-0812">Transmembrane</keyword>
<accession>A0A418WI53</accession>
<proteinExistence type="predicted"/>
<dbReference type="Pfam" id="PF20340">
    <property type="entry name" value="DUF6635"/>
    <property type="match status" value="2"/>
</dbReference>
<evidence type="ECO:0000256" key="1">
    <source>
        <dbReference type="SAM" id="MobiDB-lite"/>
    </source>
</evidence>
<keyword evidence="2" id="KW-0472">Membrane</keyword>
<feature type="transmembrane region" description="Helical" evidence="2">
    <location>
        <begin position="200"/>
        <end position="222"/>
    </location>
</feature>
<dbReference type="OrthoDB" id="9342581at2"/>
<name>A0A418WI53_9PROT</name>
<comment type="caution">
    <text evidence="3">The sequence shown here is derived from an EMBL/GenBank/DDBJ whole genome shotgun (WGS) entry which is preliminary data.</text>
</comment>
<dbReference type="RefSeq" id="WP_119781800.1">
    <property type="nucleotide sequence ID" value="NZ_QYUK01000011.1"/>
</dbReference>
<dbReference type="InterPro" id="IPR046575">
    <property type="entry name" value="DUF6635"/>
</dbReference>
<evidence type="ECO:0000256" key="2">
    <source>
        <dbReference type="SAM" id="Phobius"/>
    </source>
</evidence>
<dbReference type="AlphaFoldDB" id="A0A418WI53"/>
<protein>
    <submittedName>
        <fullName evidence="3">Uncharacterized protein</fullName>
    </submittedName>
</protein>
<feature type="transmembrane region" description="Helical" evidence="2">
    <location>
        <begin position="174"/>
        <end position="193"/>
    </location>
</feature>
<reference evidence="3 4" key="1">
    <citation type="submission" date="2018-09" db="EMBL/GenBank/DDBJ databases">
        <authorList>
            <person name="Zhu H."/>
        </authorList>
    </citation>
    <scope>NUCLEOTIDE SEQUENCE [LARGE SCALE GENOMIC DNA]</scope>
    <source>
        <strain evidence="3 4">K1W22B-8</strain>
    </source>
</reference>
<dbReference type="Proteomes" id="UP000284605">
    <property type="component" value="Unassembled WGS sequence"/>
</dbReference>
<evidence type="ECO:0000313" key="4">
    <source>
        <dbReference type="Proteomes" id="UP000284605"/>
    </source>
</evidence>
<sequence length="407" mass="42511">MSVAVPALDQVAAAAIVDAAIERHIAACRARVPGFIEQYFSVRGSLRLHGHAVGWDLARAPANLLLSVPQLGVQTLAAGLRRLGGARAAARLSRVDLLYRTAVAAELGRAVERDLLGLAADASGADGMAAALGREPAVAAALEVLEISHRRRAQDPVFRAALDQALSRYGNTRIAAAEIATALTSLGVGALAFKQLTPSLLTLGPALAGALAQSAAVSSFPLGASIGGLWYQWFPTSVGTGLVAGVTGSLFLGAAMLTAFAGVVTDPAQKALGLHRRRLNRLIDGVEHGLRTGSHLPFNPRDHYIARLIDLIDLARLAQRLAGADQPLPSSRRRPGSIPMQRGNQDQRDRLHHAVPSMDSGLRRNDDTCVISCFTCYGKVSVTCVGLPASTVISASALLPPASSVTI</sequence>
<keyword evidence="4" id="KW-1185">Reference proteome</keyword>
<evidence type="ECO:0000313" key="3">
    <source>
        <dbReference type="EMBL" id="RJF89678.1"/>
    </source>
</evidence>
<gene>
    <name evidence="3" type="ORF">D3874_24135</name>
</gene>
<keyword evidence="2" id="KW-1133">Transmembrane helix</keyword>
<dbReference type="EMBL" id="QYUK01000011">
    <property type="protein sequence ID" value="RJF89678.1"/>
    <property type="molecule type" value="Genomic_DNA"/>
</dbReference>
<feature type="region of interest" description="Disordered" evidence="1">
    <location>
        <begin position="325"/>
        <end position="359"/>
    </location>
</feature>
<feature type="transmembrane region" description="Helical" evidence="2">
    <location>
        <begin position="242"/>
        <end position="264"/>
    </location>
</feature>
<organism evidence="3 4">
    <name type="scientific">Oleomonas cavernae</name>
    <dbReference type="NCBI Taxonomy" id="2320859"/>
    <lineage>
        <taxon>Bacteria</taxon>
        <taxon>Pseudomonadati</taxon>
        <taxon>Pseudomonadota</taxon>
        <taxon>Alphaproteobacteria</taxon>
        <taxon>Acetobacterales</taxon>
        <taxon>Acetobacteraceae</taxon>
        <taxon>Oleomonas</taxon>
    </lineage>
</organism>